<evidence type="ECO:0000256" key="1">
    <source>
        <dbReference type="SAM" id="MobiDB-lite"/>
    </source>
</evidence>
<dbReference type="AlphaFoldDB" id="A0ABD1MY82"/>
<dbReference type="EMBL" id="JBGMDY010000003">
    <property type="protein sequence ID" value="KAL2340791.1"/>
    <property type="molecule type" value="Genomic_DNA"/>
</dbReference>
<comment type="caution">
    <text evidence="2">The sequence shown here is derived from an EMBL/GenBank/DDBJ whole genome shotgun (WGS) entry which is preliminary data.</text>
</comment>
<dbReference type="Proteomes" id="UP001603857">
    <property type="component" value="Unassembled WGS sequence"/>
</dbReference>
<reference evidence="2 3" key="1">
    <citation type="submission" date="2024-08" db="EMBL/GenBank/DDBJ databases">
        <title>Insights into the chromosomal genome structure of Flemingia macrophylla.</title>
        <authorList>
            <person name="Ding Y."/>
            <person name="Zhao Y."/>
            <person name="Bi W."/>
            <person name="Wu M."/>
            <person name="Zhao G."/>
            <person name="Gong Y."/>
            <person name="Li W."/>
            <person name="Zhang P."/>
        </authorList>
    </citation>
    <scope>NUCLEOTIDE SEQUENCE [LARGE SCALE GENOMIC DNA]</scope>
    <source>
        <strain evidence="2">DYQJB</strain>
        <tissue evidence="2">Leaf</tissue>
    </source>
</reference>
<protein>
    <submittedName>
        <fullName evidence="2">Uncharacterized protein</fullName>
    </submittedName>
</protein>
<sequence length="71" mass="8083">MVSRQQFKEERVEPTTKLSTKDIGDINKANERDEGFTLNSELNFKPTRAKAVAKLVAKDLEDMKRAKEESA</sequence>
<evidence type="ECO:0000313" key="3">
    <source>
        <dbReference type="Proteomes" id="UP001603857"/>
    </source>
</evidence>
<organism evidence="2 3">
    <name type="scientific">Flemingia macrophylla</name>
    <dbReference type="NCBI Taxonomy" id="520843"/>
    <lineage>
        <taxon>Eukaryota</taxon>
        <taxon>Viridiplantae</taxon>
        <taxon>Streptophyta</taxon>
        <taxon>Embryophyta</taxon>
        <taxon>Tracheophyta</taxon>
        <taxon>Spermatophyta</taxon>
        <taxon>Magnoliopsida</taxon>
        <taxon>eudicotyledons</taxon>
        <taxon>Gunneridae</taxon>
        <taxon>Pentapetalae</taxon>
        <taxon>rosids</taxon>
        <taxon>fabids</taxon>
        <taxon>Fabales</taxon>
        <taxon>Fabaceae</taxon>
        <taxon>Papilionoideae</taxon>
        <taxon>50 kb inversion clade</taxon>
        <taxon>NPAAA clade</taxon>
        <taxon>indigoferoid/millettioid clade</taxon>
        <taxon>Phaseoleae</taxon>
        <taxon>Flemingia</taxon>
    </lineage>
</organism>
<evidence type="ECO:0000313" key="2">
    <source>
        <dbReference type="EMBL" id="KAL2340791.1"/>
    </source>
</evidence>
<keyword evidence="3" id="KW-1185">Reference proteome</keyword>
<accession>A0ABD1MY82</accession>
<name>A0ABD1MY82_9FABA</name>
<proteinExistence type="predicted"/>
<gene>
    <name evidence="2" type="ORF">Fmac_008731</name>
</gene>
<feature type="region of interest" description="Disordered" evidence="1">
    <location>
        <begin position="1"/>
        <end position="26"/>
    </location>
</feature>